<reference evidence="1 2" key="1">
    <citation type="journal article" date="2019" name="Nat. Commun.">
        <title>Gram positive-like bacteriocins with broad spectrum anti-Bacteroidales activity encoded on mobile elements of the human gut microbiota.</title>
        <authorList>
            <person name="Bechon N."/>
            <person name="Coyne M.J.Jr."/>
            <person name="Laclare-Mceneany V."/>
            <person name="Chatzidaki-Livanis M."/>
            <person name="Ghigo J.-M."/>
            <person name="Comstock L.E."/>
        </authorList>
    </citation>
    <scope>NUCLEOTIDE SEQUENCE [LARGE SCALE GENOMIC DNA]</scope>
    <source>
        <strain evidence="1 2">CL01T12C17</strain>
    </source>
</reference>
<accession>A0A397WAF5</accession>
<sequence length="79" mass="9238">MYADAANAKTKMENGFDLTNYDERTLAFAKDYANQLLAIDVNLDTTEMLDVTWGLFSKYFKPEEVNIKKELVDQHWKKQ</sequence>
<dbReference type="Proteomes" id="UP000408523">
    <property type="component" value="Unassembled WGS sequence"/>
</dbReference>
<dbReference type="EMBL" id="RWHZ01000088">
    <property type="protein sequence ID" value="TSE46765.1"/>
    <property type="molecule type" value="Genomic_DNA"/>
</dbReference>
<protein>
    <submittedName>
        <fullName evidence="1">V-type ATP synthase beta chain</fullName>
    </submittedName>
</protein>
<gene>
    <name evidence="1" type="primary">atpB_2</name>
    <name evidence="1" type="ORF">EH214_04035</name>
</gene>
<comment type="caution">
    <text evidence="1">The sequence shown here is derived from an EMBL/GenBank/DDBJ whole genome shotgun (WGS) entry which is preliminary data.</text>
</comment>
<dbReference type="AlphaFoldDB" id="A0A397WAF5"/>
<organism evidence="1 2">
    <name type="scientific">Phocaeicola vulgatus</name>
    <name type="common">Bacteroides vulgatus</name>
    <dbReference type="NCBI Taxonomy" id="821"/>
    <lineage>
        <taxon>Bacteria</taxon>
        <taxon>Pseudomonadati</taxon>
        <taxon>Bacteroidota</taxon>
        <taxon>Bacteroidia</taxon>
        <taxon>Bacteroidales</taxon>
        <taxon>Bacteroidaceae</taxon>
        <taxon>Phocaeicola</taxon>
    </lineage>
</organism>
<proteinExistence type="predicted"/>
<dbReference type="GO" id="GO:0006811">
    <property type="term" value="P:monoatomic ion transport"/>
    <property type="evidence" value="ECO:0007669"/>
    <property type="project" value="UniProtKB-KW"/>
</dbReference>
<evidence type="ECO:0000313" key="1">
    <source>
        <dbReference type="EMBL" id="TSE46765.1"/>
    </source>
</evidence>
<evidence type="ECO:0000313" key="2">
    <source>
        <dbReference type="Proteomes" id="UP000408523"/>
    </source>
</evidence>
<name>A0A397WAF5_PHOVU</name>